<name>A0A8C8SIZ2_9SAUR</name>
<keyword evidence="5" id="KW-1185">Reference proteome</keyword>
<feature type="region of interest" description="Disordered" evidence="2">
    <location>
        <begin position="31"/>
        <end position="56"/>
    </location>
</feature>
<reference evidence="4" key="2">
    <citation type="submission" date="2025-09" db="UniProtKB">
        <authorList>
            <consortium name="Ensembl"/>
        </authorList>
    </citation>
    <scope>IDENTIFICATION</scope>
</reference>
<keyword evidence="1" id="KW-0539">Nucleus</keyword>
<reference evidence="4" key="1">
    <citation type="submission" date="2025-08" db="UniProtKB">
        <authorList>
            <consortium name="Ensembl"/>
        </authorList>
    </citation>
    <scope>IDENTIFICATION</scope>
</reference>
<dbReference type="Pfam" id="PF25344">
    <property type="entry name" value="PH_LRR1"/>
    <property type="match status" value="1"/>
</dbReference>
<protein>
    <recommendedName>
        <fullName evidence="3">PIF1/LRR1 pleckstrin homology domain-containing protein</fullName>
    </recommendedName>
</protein>
<accession>A0A8C8SIZ2</accession>
<evidence type="ECO:0000313" key="5">
    <source>
        <dbReference type="Proteomes" id="UP000694393"/>
    </source>
</evidence>
<dbReference type="InterPro" id="IPR057437">
    <property type="entry name" value="PIF1/LRR1_PH"/>
</dbReference>
<dbReference type="Proteomes" id="UP000694393">
    <property type="component" value="Unplaced"/>
</dbReference>
<organism evidence="4 5">
    <name type="scientific">Pelusios castaneus</name>
    <name type="common">West African mud turtle</name>
    <dbReference type="NCBI Taxonomy" id="367368"/>
    <lineage>
        <taxon>Eukaryota</taxon>
        <taxon>Metazoa</taxon>
        <taxon>Chordata</taxon>
        <taxon>Craniata</taxon>
        <taxon>Vertebrata</taxon>
        <taxon>Euteleostomi</taxon>
        <taxon>Archelosauria</taxon>
        <taxon>Testudinata</taxon>
        <taxon>Testudines</taxon>
        <taxon>Pleurodira</taxon>
        <taxon>Pelomedusidae</taxon>
        <taxon>Pelusios</taxon>
    </lineage>
</organism>
<dbReference type="Ensembl" id="ENSPCET00000021193.1">
    <property type="protein sequence ID" value="ENSPCEP00000020486.1"/>
    <property type="gene ID" value="ENSPCEG00000015843.1"/>
</dbReference>
<feature type="domain" description="PIF1/LRR1 pleckstrin homology" evidence="3">
    <location>
        <begin position="1"/>
        <end position="35"/>
    </location>
</feature>
<evidence type="ECO:0000259" key="3">
    <source>
        <dbReference type="Pfam" id="PF25344"/>
    </source>
</evidence>
<evidence type="ECO:0000256" key="2">
    <source>
        <dbReference type="SAM" id="MobiDB-lite"/>
    </source>
</evidence>
<evidence type="ECO:0000256" key="1">
    <source>
        <dbReference type="ARBA" id="ARBA00023242"/>
    </source>
</evidence>
<dbReference type="AlphaFoldDB" id="A0A8C8SIZ2"/>
<evidence type="ECO:0000313" key="4">
    <source>
        <dbReference type="Ensembl" id="ENSPCEP00000020486.1"/>
    </source>
</evidence>
<sequence>MRLQCEVEVRSRLLPTCGLSGRGRAARALLSLGRPGRGGDPPISPRAGTGETPFSG</sequence>
<proteinExistence type="predicted"/>